<dbReference type="AlphaFoldDB" id="A0A1X0JI28"/>
<organism evidence="3 4">
    <name type="scientific">Mycolicibacterium tusciae</name>
    <dbReference type="NCBI Taxonomy" id="75922"/>
    <lineage>
        <taxon>Bacteria</taxon>
        <taxon>Bacillati</taxon>
        <taxon>Actinomycetota</taxon>
        <taxon>Actinomycetes</taxon>
        <taxon>Mycobacteriales</taxon>
        <taxon>Mycobacteriaceae</taxon>
        <taxon>Mycolicibacterium</taxon>
    </lineage>
</organism>
<proteinExistence type="predicted"/>
<feature type="chain" id="PRO_5010865588" evidence="2">
    <location>
        <begin position="29"/>
        <end position="79"/>
    </location>
</feature>
<comment type="caution">
    <text evidence="3">The sequence shown here is derived from an EMBL/GenBank/DDBJ whole genome shotgun (WGS) entry which is preliminary data.</text>
</comment>
<dbReference type="EMBL" id="MVIM01000015">
    <property type="protein sequence ID" value="ORB62562.1"/>
    <property type="molecule type" value="Genomic_DNA"/>
</dbReference>
<keyword evidence="2" id="KW-0732">Signal</keyword>
<sequence length="79" mass="8027">MRKLTVRSAFAATAIAAAVMGTAAVASAAPAGPCEKVTSVGVCQPFDQQQQQQQRIRSPQQGMGEVVVPGLGSNSLTLG</sequence>
<evidence type="ECO:0000313" key="4">
    <source>
        <dbReference type="Proteomes" id="UP000192411"/>
    </source>
</evidence>
<reference evidence="3 4" key="1">
    <citation type="submission" date="2017-02" db="EMBL/GenBank/DDBJ databases">
        <title>The new phylogeny of genus Mycobacterium.</title>
        <authorList>
            <person name="Tortoli E."/>
            <person name="Trovato A."/>
            <person name="Cirillo D.M."/>
        </authorList>
    </citation>
    <scope>NUCLEOTIDE SEQUENCE [LARGE SCALE GENOMIC DNA]</scope>
    <source>
        <strain evidence="3 4">DSM 44338</strain>
    </source>
</reference>
<accession>A0A1X0JI28</accession>
<protein>
    <submittedName>
        <fullName evidence="3">Uncharacterized protein</fullName>
    </submittedName>
</protein>
<dbReference type="RefSeq" id="WP_083128034.1">
    <property type="nucleotide sequence ID" value="NZ_MVIM01000015.1"/>
</dbReference>
<name>A0A1X0JI28_9MYCO</name>
<gene>
    <name evidence="3" type="ORF">BST47_23300</name>
</gene>
<evidence type="ECO:0000256" key="2">
    <source>
        <dbReference type="SAM" id="SignalP"/>
    </source>
</evidence>
<feature type="signal peptide" evidence="2">
    <location>
        <begin position="1"/>
        <end position="28"/>
    </location>
</feature>
<feature type="region of interest" description="Disordered" evidence="1">
    <location>
        <begin position="56"/>
        <end position="79"/>
    </location>
</feature>
<evidence type="ECO:0000256" key="1">
    <source>
        <dbReference type="SAM" id="MobiDB-lite"/>
    </source>
</evidence>
<evidence type="ECO:0000313" key="3">
    <source>
        <dbReference type="EMBL" id="ORB62562.1"/>
    </source>
</evidence>
<keyword evidence="4" id="KW-1185">Reference proteome</keyword>
<dbReference type="Proteomes" id="UP000192411">
    <property type="component" value="Unassembled WGS sequence"/>
</dbReference>